<dbReference type="KEGG" id="mrd:Mrad2831_6257"/>
<protein>
    <submittedName>
        <fullName evidence="2">Uncharacterized protein</fullName>
    </submittedName>
</protein>
<evidence type="ECO:0000313" key="2">
    <source>
        <dbReference type="EMBL" id="ACB28181.1"/>
    </source>
</evidence>
<geneLocation type="plasmid" evidence="2 3">
    <name>pMRAD01</name>
</geneLocation>
<dbReference type="Proteomes" id="UP000006589">
    <property type="component" value="Plasmid pMRAD01"/>
</dbReference>
<dbReference type="HOGENOM" id="CLU_1784634_0_0_5"/>
<sequence>MARRTAFVVQRFEVHRKRLRPARQEPAQTESGAVKKAENMAKRMPGAAAPKVLADETVGPDVITIIANGARSRRSRRELAGWLTIGDVGVMRADELAVAGRELLIASAKRHIAQGEVERRRRGAPAETYSRLPDVGDVSPSPACT</sequence>
<evidence type="ECO:0000256" key="1">
    <source>
        <dbReference type="SAM" id="MobiDB-lite"/>
    </source>
</evidence>
<proteinExistence type="predicted"/>
<evidence type="ECO:0000313" key="3">
    <source>
        <dbReference type="Proteomes" id="UP000006589"/>
    </source>
</evidence>
<name>B1M9K6_METRJ</name>
<dbReference type="AlphaFoldDB" id="B1M9K6"/>
<reference evidence="2 3" key="1">
    <citation type="submission" date="2008-03" db="EMBL/GenBank/DDBJ databases">
        <title>Complete sequence of plasmid1 of Methylobacterium radiotolerans JCM 2831.</title>
        <authorList>
            <consortium name="US DOE Joint Genome Institute"/>
            <person name="Copeland A."/>
            <person name="Lucas S."/>
            <person name="Lapidus A."/>
            <person name="Glavina del Rio T."/>
            <person name="Dalin E."/>
            <person name="Tice H."/>
            <person name="Bruce D."/>
            <person name="Goodwin L."/>
            <person name="Pitluck S."/>
            <person name="Kiss H."/>
            <person name="Brettin T."/>
            <person name="Detter J.C."/>
            <person name="Han C."/>
            <person name="Kuske C.R."/>
            <person name="Schmutz J."/>
            <person name="Larimer F."/>
            <person name="Land M."/>
            <person name="Hauser L."/>
            <person name="Kyrpides N."/>
            <person name="Mikhailova N."/>
            <person name="Marx C.J."/>
            <person name="Richardson P."/>
        </authorList>
    </citation>
    <scope>NUCLEOTIDE SEQUENCE [LARGE SCALE GENOMIC DNA]</scope>
    <source>
        <strain evidence="3">ATCC 27329 / DSM 1819 / JCM 2831 / NBRC 15690 / NCIMB 10815 / 0-1</strain>
        <plasmid evidence="3">Plasmid pMRAD01</plasmid>
    </source>
</reference>
<dbReference type="EMBL" id="CP001002">
    <property type="protein sequence ID" value="ACB28181.1"/>
    <property type="molecule type" value="Genomic_DNA"/>
</dbReference>
<accession>B1M9K6</accession>
<organism evidence="2 3">
    <name type="scientific">Methylobacterium radiotolerans (strain ATCC 27329 / DSM 1819 / JCM 2831 / NBRC 15690 / NCIMB 10815 / 0-1)</name>
    <dbReference type="NCBI Taxonomy" id="426355"/>
    <lineage>
        <taxon>Bacteria</taxon>
        <taxon>Pseudomonadati</taxon>
        <taxon>Pseudomonadota</taxon>
        <taxon>Alphaproteobacteria</taxon>
        <taxon>Hyphomicrobiales</taxon>
        <taxon>Methylobacteriaceae</taxon>
        <taxon>Methylobacterium</taxon>
    </lineage>
</organism>
<gene>
    <name evidence="2" type="ordered locus">Mrad2831_6257</name>
</gene>
<feature type="region of interest" description="Disordered" evidence="1">
    <location>
        <begin position="114"/>
        <end position="145"/>
    </location>
</feature>
<keyword evidence="2" id="KW-0614">Plasmid</keyword>